<evidence type="ECO:0000313" key="7">
    <source>
        <dbReference type="EMBL" id="KAG6476074.1"/>
    </source>
</evidence>
<keyword evidence="4" id="KW-1133">Transmembrane helix</keyword>
<organism evidence="7 8">
    <name type="scientific">Zingiber officinale</name>
    <name type="common">Ginger</name>
    <name type="synonym">Amomum zingiber</name>
    <dbReference type="NCBI Taxonomy" id="94328"/>
    <lineage>
        <taxon>Eukaryota</taxon>
        <taxon>Viridiplantae</taxon>
        <taxon>Streptophyta</taxon>
        <taxon>Embryophyta</taxon>
        <taxon>Tracheophyta</taxon>
        <taxon>Spermatophyta</taxon>
        <taxon>Magnoliopsida</taxon>
        <taxon>Liliopsida</taxon>
        <taxon>Zingiberales</taxon>
        <taxon>Zingiberaceae</taxon>
        <taxon>Zingiber</taxon>
    </lineage>
</organism>
<name>A0A8J5EX60_ZINOF</name>
<keyword evidence="8" id="KW-1185">Reference proteome</keyword>
<proteinExistence type="inferred from homology"/>
<keyword evidence="3" id="KW-0812">Transmembrane</keyword>
<dbReference type="PANTHER" id="PTHR11266">
    <property type="entry name" value="PEROXISOMAL MEMBRANE PROTEIN 2, PXMP2 MPV17"/>
    <property type="match status" value="1"/>
</dbReference>
<evidence type="ECO:0000256" key="1">
    <source>
        <dbReference type="ARBA" id="ARBA00004141"/>
    </source>
</evidence>
<comment type="subcellular location">
    <subcellularLocation>
        <location evidence="1">Membrane</location>
        <topology evidence="1">Multi-pass membrane protein</topology>
    </subcellularLocation>
</comment>
<evidence type="ECO:0000256" key="3">
    <source>
        <dbReference type="ARBA" id="ARBA00022692"/>
    </source>
</evidence>
<evidence type="ECO:0000256" key="2">
    <source>
        <dbReference type="ARBA" id="ARBA00006824"/>
    </source>
</evidence>
<keyword evidence="5" id="KW-0472">Membrane</keyword>
<gene>
    <name evidence="7" type="ORF">ZIOFF_065309</name>
</gene>
<dbReference type="Proteomes" id="UP000734854">
    <property type="component" value="Unassembled WGS sequence"/>
</dbReference>
<dbReference type="AlphaFoldDB" id="A0A8J5EX60"/>
<protein>
    <submittedName>
        <fullName evidence="7">Uncharacterized protein</fullName>
    </submittedName>
</protein>
<evidence type="ECO:0000256" key="5">
    <source>
        <dbReference type="ARBA" id="ARBA00023136"/>
    </source>
</evidence>
<dbReference type="GO" id="GO:0005737">
    <property type="term" value="C:cytoplasm"/>
    <property type="evidence" value="ECO:0007669"/>
    <property type="project" value="TreeGrafter"/>
</dbReference>
<evidence type="ECO:0000256" key="4">
    <source>
        <dbReference type="ARBA" id="ARBA00022989"/>
    </source>
</evidence>
<comment type="similarity">
    <text evidence="2">Belongs to the peroxisomal membrane protein PXMP2/4 family.</text>
</comment>
<dbReference type="InterPro" id="IPR007248">
    <property type="entry name" value="Mpv17_PMP22"/>
</dbReference>
<accession>A0A8J5EX60</accession>
<dbReference type="PANTHER" id="PTHR11266:SF121">
    <property type="entry name" value="OS09G0315000 PROTEIN"/>
    <property type="match status" value="1"/>
</dbReference>
<evidence type="ECO:0000313" key="8">
    <source>
        <dbReference type="Proteomes" id="UP000734854"/>
    </source>
</evidence>
<evidence type="ECO:0000256" key="6">
    <source>
        <dbReference type="SAM" id="MobiDB-lite"/>
    </source>
</evidence>
<reference evidence="7 8" key="1">
    <citation type="submission" date="2020-08" db="EMBL/GenBank/DDBJ databases">
        <title>Plant Genome Project.</title>
        <authorList>
            <person name="Zhang R.-G."/>
        </authorList>
    </citation>
    <scope>NUCLEOTIDE SEQUENCE [LARGE SCALE GENOMIC DNA]</scope>
    <source>
        <tissue evidence="7">Rhizome</tissue>
    </source>
</reference>
<dbReference type="Pfam" id="PF04117">
    <property type="entry name" value="Mpv17_PMP22"/>
    <property type="match status" value="1"/>
</dbReference>
<feature type="compositionally biased region" description="Basic and acidic residues" evidence="6">
    <location>
        <begin position="83"/>
        <end position="108"/>
    </location>
</feature>
<sequence>MRGEQIKKGQEDIPKQRLGFMTALDRKKTKRVAIGKYLRGWDECSVLLACTSGSGDDPIRLPKVGVAAASPAIFRERRPRAQKALEDGHDEEHGDENGGGHEPKRDGDGVIASSVREQQEEQPLEELGNQVRALALDIGGRVVGGGEVVVLGFSSSLEDEQDIGKSLNRAVNAAIVLDAGTFAITKLFTIDSDYWHTLYEILRYAPLHNWVAYEQSLKTHPVLAKMLISGIVYSLGDWIAQCYEGKPLFEFDRARMFRSGLVGFSLHGSLSHYYYHFCEALFPFQDWWVVPAKVVFDQTAWSALWNSIYYAGWKLWPFAQLITYGVFPVEQRLLWVDCVELVWPPDSTTPAIERGREERGGLVVSAIGIDGEWHRRQLALEINERGGGSVMKAVLSPFDGSGNMRRRRGAATDVG</sequence>
<dbReference type="EMBL" id="JACMSC010000018">
    <property type="protein sequence ID" value="KAG6476074.1"/>
    <property type="molecule type" value="Genomic_DNA"/>
</dbReference>
<feature type="region of interest" description="Disordered" evidence="6">
    <location>
        <begin position="72"/>
        <end position="108"/>
    </location>
</feature>
<comment type="caution">
    <text evidence="7">The sequence shown here is derived from an EMBL/GenBank/DDBJ whole genome shotgun (WGS) entry which is preliminary data.</text>
</comment>
<dbReference type="GO" id="GO:0016020">
    <property type="term" value="C:membrane"/>
    <property type="evidence" value="ECO:0007669"/>
    <property type="project" value="UniProtKB-SubCell"/>
</dbReference>